<keyword evidence="2" id="KW-1185">Reference proteome</keyword>
<sequence length="287" mass="32702">MQAQDQFKCRTNCRHKECQRHAHLGIIDRNEMRCTDAHQELTGSSIFLENILDLSHTLAQIMIVCGVHECKAKITVDILLMLLNYDVCVCLDARPGEEAELLKENDKSPFRKSVCMSMLPNVQQNLMENLKEACPALNNVVWKQKFWCFIKIFTIACKHVKLSRTKKTVALLLLCQVRAHSVYAPAPAVSSCDENSKTKNIPVVIVAENETQKFIHPSTRAQNVPPAIVLSSFVRVLNINLILIGVYEQVKDVEKVEENLPESNEPEQAEVEEQQKKLLKKKMKYSF</sequence>
<dbReference type="Proteomes" id="UP000299102">
    <property type="component" value="Unassembled WGS sequence"/>
</dbReference>
<dbReference type="STRING" id="151549.A0A4C1T2G1"/>
<evidence type="ECO:0000313" key="1">
    <source>
        <dbReference type="EMBL" id="GBP08396.1"/>
    </source>
</evidence>
<dbReference type="EMBL" id="BGZK01004336">
    <property type="protein sequence ID" value="GBP08396.1"/>
    <property type="molecule type" value="Genomic_DNA"/>
</dbReference>
<name>A0A4C1T2G1_EUMVA</name>
<protein>
    <submittedName>
        <fullName evidence="1">Uncharacterized protein</fullName>
    </submittedName>
</protein>
<organism evidence="1 2">
    <name type="scientific">Eumeta variegata</name>
    <name type="common">Bagworm moth</name>
    <name type="synonym">Eumeta japonica</name>
    <dbReference type="NCBI Taxonomy" id="151549"/>
    <lineage>
        <taxon>Eukaryota</taxon>
        <taxon>Metazoa</taxon>
        <taxon>Ecdysozoa</taxon>
        <taxon>Arthropoda</taxon>
        <taxon>Hexapoda</taxon>
        <taxon>Insecta</taxon>
        <taxon>Pterygota</taxon>
        <taxon>Neoptera</taxon>
        <taxon>Endopterygota</taxon>
        <taxon>Lepidoptera</taxon>
        <taxon>Glossata</taxon>
        <taxon>Ditrysia</taxon>
        <taxon>Tineoidea</taxon>
        <taxon>Psychidae</taxon>
        <taxon>Oiketicinae</taxon>
        <taxon>Eumeta</taxon>
    </lineage>
</organism>
<accession>A0A4C1T2G1</accession>
<dbReference type="OrthoDB" id="7823884at2759"/>
<dbReference type="AlphaFoldDB" id="A0A4C1T2G1"/>
<reference evidence="1 2" key="1">
    <citation type="journal article" date="2019" name="Commun. Biol.">
        <title>The bagworm genome reveals a unique fibroin gene that provides high tensile strength.</title>
        <authorList>
            <person name="Kono N."/>
            <person name="Nakamura H."/>
            <person name="Ohtoshi R."/>
            <person name="Tomita M."/>
            <person name="Numata K."/>
            <person name="Arakawa K."/>
        </authorList>
    </citation>
    <scope>NUCLEOTIDE SEQUENCE [LARGE SCALE GENOMIC DNA]</scope>
</reference>
<evidence type="ECO:0000313" key="2">
    <source>
        <dbReference type="Proteomes" id="UP000299102"/>
    </source>
</evidence>
<gene>
    <name evidence="1" type="ORF">EVAR_70601_1</name>
</gene>
<comment type="caution">
    <text evidence="1">The sequence shown here is derived from an EMBL/GenBank/DDBJ whole genome shotgun (WGS) entry which is preliminary data.</text>
</comment>
<proteinExistence type="predicted"/>